<evidence type="ECO:0000313" key="5">
    <source>
        <dbReference type="Proteomes" id="UP001234178"/>
    </source>
</evidence>
<evidence type="ECO:0000313" key="4">
    <source>
        <dbReference type="EMBL" id="KAK4045517.1"/>
    </source>
</evidence>
<keyword evidence="1" id="KW-0378">Hydrolase</keyword>
<dbReference type="InterPro" id="IPR000073">
    <property type="entry name" value="AB_hydrolase_1"/>
</dbReference>
<dbReference type="Proteomes" id="UP001234178">
    <property type="component" value="Unassembled WGS sequence"/>
</dbReference>
<evidence type="ECO:0000256" key="1">
    <source>
        <dbReference type="ARBA" id="ARBA00022801"/>
    </source>
</evidence>
<dbReference type="PANTHER" id="PTHR43329">
    <property type="entry name" value="EPOXIDE HYDROLASE"/>
    <property type="match status" value="1"/>
</dbReference>
<organism evidence="4 5">
    <name type="scientific">Daphnia magna</name>
    <dbReference type="NCBI Taxonomy" id="35525"/>
    <lineage>
        <taxon>Eukaryota</taxon>
        <taxon>Metazoa</taxon>
        <taxon>Ecdysozoa</taxon>
        <taxon>Arthropoda</taxon>
        <taxon>Crustacea</taxon>
        <taxon>Branchiopoda</taxon>
        <taxon>Diplostraca</taxon>
        <taxon>Cladocera</taxon>
        <taxon>Anomopoda</taxon>
        <taxon>Daphniidae</taxon>
        <taxon>Daphnia</taxon>
    </lineage>
</organism>
<reference evidence="4 5" key="1">
    <citation type="journal article" date="2023" name="Nucleic Acids Res.">
        <title>The hologenome of Daphnia magna reveals possible DNA methylation and microbiome-mediated evolution of the host genome.</title>
        <authorList>
            <person name="Chaturvedi A."/>
            <person name="Li X."/>
            <person name="Dhandapani V."/>
            <person name="Marshall H."/>
            <person name="Kissane S."/>
            <person name="Cuenca-Cambronero M."/>
            <person name="Asole G."/>
            <person name="Calvet F."/>
            <person name="Ruiz-Romero M."/>
            <person name="Marangio P."/>
            <person name="Guigo R."/>
            <person name="Rago D."/>
            <person name="Mirbahai L."/>
            <person name="Eastwood N."/>
            <person name="Colbourne J.K."/>
            <person name="Zhou J."/>
            <person name="Mallon E."/>
            <person name="Orsini L."/>
        </authorList>
    </citation>
    <scope>NUCLEOTIDE SEQUENCE [LARGE SCALE GENOMIC DNA]</scope>
    <source>
        <strain evidence="4">LRV0_1</strain>
    </source>
</reference>
<dbReference type="Gene3D" id="3.40.50.1820">
    <property type="entry name" value="alpha/beta hydrolase"/>
    <property type="match status" value="1"/>
</dbReference>
<feature type="domain" description="AB hydrolase-1" evidence="3">
    <location>
        <begin position="76"/>
        <end position="189"/>
    </location>
</feature>
<sequence length="362" mass="39618">MAVAPLACGAHQWHAGVIGEGAASKAPKIEFGTMMEDARTEKAWETVEHRVTRGSVTLAVTERRPRMIREGAPPVTLLFVHGYPDDQTVWTAVAEQLASTFHVVTFDVRGAGKSTLPSAISAYTLEELSADIVAVAETIRPDAPVHLVGHDWGSIQAWEPVTEPKLHNHFKSFTSISGPCLDHIGQSLRAPASPKRARGRQALRSWYIAFFHLPLLAPLVWRLLGNRFDAIIERSEGIPSTNATEHSARGANGLHGLSLYRANILPRLLAPRRRSTAIPVQILVPEDDAYVAPALTEPFQEGYADPYLRRLVPNVERHLIAGGHWVLRRDPSSIANRIEDFVTRVESGTLAAIPSPVVGQDA</sequence>
<comment type="caution">
    <text evidence="4">The sequence shown here is derived from an EMBL/GenBank/DDBJ whole genome shotgun (WGS) entry which is preliminary data.</text>
</comment>
<accession>A0ABR0BAB4</accession>
<gene>
    <name evidence="4" type="ORF">OUZ56_033141</name>
</gene>
<dbReference type="SUPFAM" id="SSF53474">
    <property type="entry name" value="alpha/beta-Hydrolases"/>
    <property type="match status" value="1"/>
</dbReference>
<dbReference type="InterPro" id="IPR029058">
    <property type="entry name" value="AB_hydrolase_fold"/>
</dbReference>
<dbReference type="EMBL" id="JAOYFB010000044">
    <property type="protein sequence ID" value="KAK4045517.1"/>
    <property type="molecule type" value="Genomic_DNA"/>
</dbReference>
<protein>
    <recommendedName>
        <fullName evidence="3">AB hydrolase-1 domain-containing protein</fullName>
    </recommendedName>
</protein>
<evidence type="ECO:0000259" key="3">
    <source>
        <dbReference type="Pfam" id="PF00561"/>
    </source>
</evidence>
<dbReference type="InterPro" id="IPR000639">
    <property type="entry name" value="Epox_hydrolase-like"/>
</dbReference>
<comment type="similarity">
    <text evidence="2">Belongs to the AB hydrolase superfamily. Epoxide hydrolase family.</text>
</comment>
<dbReference type="PRINTS" id="PR00412">
    <property type="entry name" value="EPOXHYDRLASE"/>
</dbReference>
<proteinExistence type="inferred from homology"/>
<name>A0ABR0BAB4_9CRUS</name>
<dbReference type="Pfam" id="PF00561">
    <property type="entry name" value="Abhydrolase_1"/>
    <property type="match status" value="1"/>
</dbReference>
<evidence type="ECO:0000256" key="2">
    <source>
        <dbReference type="ARBA" id="ARBA00038334"/>
    </source>
</evidence>
<keyword evidence="5" id="KW-1185">Reference proteome</keyword>